<dbReference type="Gene3D" id="3.10.20.600">
    <property type="match status" value="1"/>
</dbReference>
<dbReference type="GO" id="GO:0051539">
    <property type="term" value="F:4 iron, 4 sulfur cluster binding"/>
    <property type="evidence" value="ECO:0007669"/>
    <property type="project" value="UniProtKB-KW"/>
</dbReference>
<dbReference type="Gene3D" id="1.20.1440.230">
    <property type="entry name" value="NADH-ubiquinone oxidoreductase 51kDa subunit, iron-sulphur binding domain"/>
    <property type="match status" value="1"/>
</dbReference>
<dbReference type="Proteomes" id="UP001139648">
    <property type="component" value="Unassembled WGS sequence"/>
</dbReference>
<keyword evidence="5" id="KW-0411">Iron-sulfur</keyword>
<dbReference type="PANTHER" id="PTHR43578">
    <property type="entry name" value="NADH-QUINONE OXIDOREDUCTASE SUBUNIT F"/>
    <property type="match status" value="1"/>
</dbReference>
<dbReference type="SUPFAM" id="SSF52833">
    <property type="entry name" value="Thioredoxin-like"/>
    <property type="match status" value="1"/>
</dbReference>
<dbReference type="CDD" id="cd03063">
    <property type="entry name" value="TRX_Fd_FDH_beta"/>
    <property type="match status" value="1"/>
</dbReference>
<keyword evidence="4" id="KW-0408">Iron</keyword>
<dbReference type="SUPFAM" id="SSF142019">
    <property type="entry name" value="Nqo1 FMN-binding domain-like"/>
    <property type="match status" value="1"/>
</dbReference>
<keyword evidence="8" id="KW-1185">Reference proteome</keyword>
<dbReference type="InterPro" id="IPR037207">
    <property type="entry name" value="Nuop51_4Fe4S-bd_sf"/>
</dbReference>
<proteinExistence type="inferred from homology"/>
<dbReference type="GO" id="GO:0008137">
    <property type="term" value="F:NADH dehydrogenase (ubiquinone) activity"/>
    <property type="evidence" value="ECO:0007669"/>
    <property type="project" value="InterPro"/>
</dbReference>
<dbReference type="GO" id="GO:0010181">
    <property type="term" value="F:FMN binding"/>
    <property type="evidence" value="ECO:0007669"/>
    <property type="project" value="InterPro"/>
</dbReference>
<name>A0A9X2GRS1_9ACTN</name>
<dbReference type="PANTHER" id="PTHR43578:SF3">
    <property type="entry name" value="NADH-QUINONE OXIDOREDUCTASE SUBUNIT F"/>
    <property type="match status" value="1"/>
</dbReference>
<sequence length="516" mass="54182">MTSEPMTVYVPRDSAARSVGADQVAERIAEAAGPEVRVVRNGSRGMLWLEPLVEVATPAGRVAYGPVGADDVDDLLAAGLLDGAEHPLCLGPTEEIPWLRDQTRVTFARVGVVDPVSPDDYVAHGGLAGLTRALSLTPEQVVAEVTDSGLRGRGGAGFPAGVKWKTVLGAVSELKFVCCNADEGDSGTFADRMLMEGDPFTLVEGMAIAAWAVGAAEGYIYVRSEYPDAVATLRAAIDAAYERGWLGKRVLDRDFSFDLFVRVGGGAYICGEETSMLESLEGKRGMVRAKPPIPALEGLFGEPTVVNNVLTLGSVPMILADGAEAFAELGVGRSRGTQVFQLGGNIARGGVVETAFGITLGELVEGYGGGTRSGRPVRAVQVGGPLGAYLPTSRFGLPMDYEAFAAAEAMVGHGGVVVFDDTVDMAAQARFAMEFCAAESCGKCTPCRIGSVRGVEVIDRIVAGRNRTADLKLLDDLCHLMTEGSLCAMGGLTPMPVRSALTHFPGDFGVTTEERR</sequence>
<dbReference type="InterPro" id="IPR001949">
    <property type="entry name" value="NADH-UbQ_OxRdtase_51kDa_CS"/>
</dbReference>
<evidence type="ECO:0000313" key="8">
    <source>
        <dbReference type="Proteomes" id="UP001139648"/>
    </source>
</evidence>
<evidence type="ECO:0000256" key="5">
    <source>
        <dbReference type="ARBA" id="ARBA00023014"/>
    </source>
</evidence>
<dbReference type="Pfam" id="PF01512">
    <property type="entry name" value="Complex1_51K"/>
    <property type="match status" value="1"/>
</dbReference>
<feature type="domain" description="NADH-ubiquinone oxidoreductase 51kDa subunit iron-sulphur binding" evidence="6">
    <location>
        <begin position="426"/>
        <end position="471"/>
    </location>
</feature>
<dbReference type="InterPro" id="IPR037225">
    <property type="entry name" value="Nuo51_FMN-bd_sf"/>
</dbReference>
<dbReference type="InterPro" id="IPR036249">
    <property type="entry name" value="Thioredoxin-like_sf"/>
</dbReference>
<gene>
    <name evidence="7" type="ORF">HD597_009617</name>
</gene>
<comment type="similarity">
    <text evidence="1">Belongs to the complex I 51 kDa subunit family.</text>
</comment>
<dbReference type="GO" id="GO:0046872">
    <property type="term" value="F:metal ion binding"/>
    <property type="evidence" value="ECO:0007669"/>
    <property type="project" value="UniProtKB-KW"/>
</dbReference>
<dbReference type="InterPro" id="IPR011538">
    <property type="entry name" value="Nuo51_FMN-bd"/>
</dbReference>
<dbReference type="RefSeq" id="WP_253753503.1">
    <property type="nucleotide sequence ID" value="NZ_BAABKA010000021.1"/>
</dbReference>
<dbReference type="Gene3D" id="3.40.50.11540">
    <property type="entry name" value="NADH-ubiquinone oxidoreductase 51kDa subunit"/>
    <property type="match status" value="1"/>
</dbReference>
<evidence type="ECO:0000256" key="3">
    <source>
        <dbReference type="ARBA" id="ARBA00022723"/>
    </source>
</evidence>
<dbReference type="FunFam" id="3.40.50.11540:FF:000001">
    <property type="entry name" value="NADH dehydrogenase [ubiquinone] flavoprotein 1, mitochondrial"/>
    <property type="match status" value="1"/>
</dbReference>
<keyword evidence="3" id="KW-0479">Metal-binding</keyword>
<evidence type="ECO:0000256" key="1">
    <source>
        <dbReference type="ARBA" id="ARBA00007523"/>
    </source>
</evidence>
<keyword evidence="2" id="KW-0004">4Fe-4S</keyword>
<dbReference type="SUPFAM" id="SSF142984">
    <property type="entry name" value="Nqo1 middle domain-like"/>
    <property type="match status" value="1"/>
</dbReference>
<dbReference type="Gene3D" id="6.10.250.1450">
    <property type="match status" value="1"/>
</dbReference>
<dbReference type="AlphaFoldDB" id="A0A9X2GRS1"/>
<accession>A0A9X2GRS1</accession>
<dbReference type="SMART" id="SM00928">
    <property type="entry name" value="NADH_4Fe-4S"/>
    <property type="match status" value="1"/>
</dbReference>
<dbReference type="EMBL" id="JAMZEB010000002">
    <property type="protein sequence ID" value="MCP2362597.1"/>
    <property type="molecule type" value="Genomic_DNA"/>
</dbReference>
<evidence type="ECO:0000259" key="6">
    <source>
        <dbReference type="SMART" id="SM00928"/>
    </source>
</evidence>
<reference evidence="7" key="1">
    <citation type="submission" date="2022-06" db="EMBL/GenBank/DDBJ databases">
        <title>Sequencing the genomes of 1000 actinobacteria strains.</title>
        <authorList>
            <person name="Klenk H.-P."/>
        </authorList>
    </citation>
    <scope>NUCLEOTIDE SEQUENCE</scope>
    <source>
        <strain evidence="7">DSM 46694</strain>
    </source>
</reference>
<evidence type="ECO:0000256" key="4">
    <source>
        <dbReference type="ARBA" id="ARBA00023004"/>
    </source>
</evidence>
<dbReference type="PROSITE" id="PS00645">
    <property type="entry name" value="COMPLEX1_51K_2"/>
    <property type="match status" value="1"/>
</dbReference>
<evidence type="ECO:0000313" key="7">
    <source>
        <dbReference type="EMBL" id="MCP2362597.1"/>
    </source>
</evidence>
<dbReference type="Pfam" id="PF10589">
    <property type="entry name" value="NADH_4Fe-4S"/>
    <property type="match status" value="1"/>
</dbReference>
<protein>
    <submittedName>
        <fullName evidence="7">Formate dehydrogenase iron-sulfur subunit</fullName>
    </submittedName>
</protein>
<dbReference type="InterPro" id="IPR019575">
    <property type="entry name" value="Nuop51_4Fe4S-bd"/>
</dbReference>
<evidence type="ECO:0000256" key="2">
    <source>
        <dbReference type="ARBA" id="ARBA00022485"/>
    </source>
</evidence>
<organism evidence="7 8">
    <name type="scientific">Nonomuraea thailandensis</name>
    <dbReference type="NCBI Taxonomy" id="1188745"/>
    <lineage>
        <taxon>Bacteria</taxon>
        <taxon>Bacillati</taxon>
        <taxon>Actinomycetota</taxon>
        <taxon>Actinomycetes</taxon>
        <taxon>Streptosporangiales</taxon>
        <taxon>Streptosporangiaceae</taxon>
        <taxon>Nonomuraea</taxon>
    </lineage>
</organism>
<comment type="caution">
    <text evidence="7">The sequence shown here is derived from an EMBL/GenBank/DDBJ whole genome shotgun (WGS) entry which is preliminary data.</text>
</comment>
<dbReference type="SUPFAM" id="SSF140490">
    <property type="entry name" value="Nqo1C-terminal domain-like"/>
    <property type="match status" value="1"/>
</dbReference>